<feature type="compositionally biased region" description="Polar residues" evidence="5">
    <location>
        <begin position="350"/>
        <end position="360"/>
    </location>
</feature>
<keyword evidence="2 6" id="KW-0812">Transmembrane</keyword>
<feature type="transmembrane region" description="Helical" evidence="6">
    <location>
        <begin position="1175"/>
        <end position="1193"/>
    </location>
</feature>
<dbReference type="InterPro" id="IPR050186">
    <property type="entry name" value="TPT_transporter"/>
</dbReference>
<evidence type="ECO:0000313" key="9">
    <source>
        <dbReference type="Proteomes" id="UP000591131"/>
    </source>
</evidence>
<feature type="domain" description="Sugar phosphate transporter" evidence="7">
    <location>
        <begin position="32"/>
        <end position="323"/>
    </location>
</feature>
<feature type="transmembrane region" description="Helical" evidence="6">
    <location>
        <begin position="252"/>
        <end position="276"/>
    </location>
</feature>
<evidence type="ECO:0000259" key="7">
    <source>
        <dbReference type="Pfam" id="PF03151"/>
    </source>
</evidence>
<feature type="transmembrane region" description="Helical" evidence="6">
    <location>
        <begin position="876"/>
        <end position="897"/>
    </location>
</feature>
<accession>A0A7J6LY18</accession>
<organism evidence="8 9">
    <name type="scientific">Perkinsus chesapeaki</name>
    <name type="common">Clam parasite</name>
    <name type="synonym">Perkinsus andrewsi</name>
    <dbReference type="NCBI Taxonomy" id="330153"/>
    <lineage>
        <taxon>Eukaryota</taxon>
        <taxon>Sar</taxon>
        <taxon>Alveolata</taxon>
        <taxon>Perkinsozoa</taxon>
        <taxon>Perkinsea</taxon>
        <taxon>Perkinsida</taxon>
        <taxon>Perkinsidae</taxon>
        <taxon>Perkinsus</taxon>
    </lineage>
</organism>
<evidence type="ECO:0000256" key="4">
    <source>
        <dbReference type="ARBA" id="ARBA00023136"/>
    </source>
</evidence>
<name>A0A7J6LY18_PERCH</name>
<keyword evidence="9" id="KW-1185">Reference proteome</keyword>
<evidence type="ECO:0000256" key="3">
    <source>
        <dbReference type="ARBA" id="ARBA00022989"/>
    </source>
</evidence>
<keyword evidence="3 6" id="KW-1133">Transmembrane helix</keyword>
<dbReference type="EMBL" id="JAAPAO010000294">
    <property type="protein sequence ID" value="KAF4664188.1"/>
    <property type="molecule type" value="Genomic_DNA"/>
</dbReference>
<dbReference type="OrthoDB" id="6418713at2759"/>
<evidence type="ECO:0000256" key="5">
    <source>
        <dbReference type="SAM" id="MobiDB-lite"/>
    </source>
</evidence>
<evidence type="ECO:0000256" key="1">
    <source>
        <dbReference type="ARBA" id="ARBA00004141"/>
    </source>
</evidence>
<evidence type="ECO:0000313" key="8">
    <source>
        <dbReference type="EMBL" id="KAF4664188.1"/>
    </source>
</evidence>
<dbReference type="PANTHER" id="PTHR11132">
    <property type="entry name" value="SOLUTE CARRIER FAMILY 35"/>
    <property type="match status" value="1"/>
</dbReference>
<feature type="transmembrane region" description="Helical" evidence="6">
    <location>
        <begin position="1118"/>
        <end position="1137"/>
    </location>
</feature>
<dbReference type="InterPro" id="IPR037185">
    <property type="entry name" value="EmrE-like"/>
</dbReference>
<feature type="transmembrane region" description="Helical" evidence="6">
    <location>
        <begin position="307"/>
        <end position="323"/>
    </location>
</feature>
<evidence type="ECO:0000256" key="6">
    <source>
        <dbReference type="SAM" id="Phobius"/>
    </source>
</evidence>
<feature type="transmembrane region" description="Helical" evidence="6">
    <location>
        <begin position="393"/>
        <end position="412"/>
    </location>
</feature>
<dbReference type="InterPro" id="IPR004853">
    <property type="entry name" value="Sugar_P_trans_dom"/>
</dbReference>
<comment type="subcellular location">
    <subcellularLocation>
        <location evidence="1">Membrane</location>
        <topology evidence="1">Multi-pass membrane protein</topology>
    </subcellularLocation>
</comment>
<comment type="caution">
    <text evidence="8">The sequence shown here is derived from an EMBL/GenBank/DDBJ whole genome shotgun (WGS) entry which is preliminary data.</text>
</comment>
<dbReference type="SUPFAM" id="SSF103481">
    <property type="entry name" value="Multidrug resistance efflux transporter EmrE"/>
    <property type="match status" value="2"/>
</dbReference>
<dbReference type="Proteomes" id="UP000591131">
    <property type="component" value="Unassembled WGS sequence"/>
</dbReference>
<feature type="transmembrane region" description="Helical" evidence="6">
    <location>
        <begin position="1089"/>
        <end position="1112"/>
    </location>
</feature>
<dbReference type="Gene3D" id="1.10.3730.20">
    <property type="match status" value="1"/>
</dbReference>
<dbReference type="AlphaFoldDB" id="A0A7J6LY18"/>
<reference evidence="8 9" key="1">
    <citation type="submission" date="2020-04" db="EMBL/GenBank/DDBJ databases">
        <title>Perkinsus chesapeaki whole genome sequence.</title>
        <authorList>
            <person name="Bogema D.R."/>
        </authorList>
    </citation>
    <scope>NUCLEOTIDE SEQUENCE [LARGE SCALE GENOMIC DNA]</scope>
    <source>
        <strain evidence="8">ATCC PRA-425</strain>
    </source>
</reference>
<evidence type="ECO:0000256" key="2">
    <source>
        <dbReference type="ARBA" id="ARBA00022692"/>
    </source>
</evidence>
<feature type="transmembrane region" description="Helical" evidence="6">
    <location>
        <begin position="89"/>
        <end position="110"/>
    </location>
</feature>
<keyword evidence="4 6" id="KW-0472">Membrane</keyword>
<protein>
    <recommendedName>
        <fullName evidence="7">Sugar phosphate transporter domain-containing protein</fullName>
    </recommendedName>
</protein>
<gene>
    <name evidence="8" type="ORF">FOL47_005257</name>
</gene>
<dbReference type="GO" id="GO:0016020">
    <property type="term" value="C:membrane"/>
    <property type="evidence" value="ECO:0007669"/>
    <property type="project" value="UniProtKB-SubCell"/>
</dbReference>
<dbReference type="Pfam" id="PF03151">
    <property type="entry name" value="TPT"/>
    <property type="match status" value="1"/>
</dbReference>
<feature type="transmembrane region" description="Helical" evidence="6">
    <location>
        <begin position="177"/>
        <end position="197"/>
    </location>
</feature>
<feature type="region of interest" description="Disordered" evidence="5">
    <location>
        <begin position="347"/>
        <end position="378"/>
    </location>
</feature>
<feature type="transmembrane region" description="Helical" evidence="6">
    <location>
        <begin position="147"/>
        <end position="165"/>
    </location>
</feature>
<proteinExistence type="predicted"/>
<feature type="transmembrane region" description="Helical" evidence="6">
    <location>
        <begin position="209"/>
        <end position="232"/>
    </location>
</feature>
<sequence length="1216" mass="137606">MSIDRKWHRKLSPYLHPCIKVNPLCVQSQTAKTVLMVIIWYAAATFSNTFCKRLVSLYKVSPLTLTMVDAVPALLLLKRDPKSRKIYRDNWKALLVISLFATSATLLHRISLTYAHVSTIHTAKATQPLISAVLSGVFLGEHITGEMAMSLVLIVVGVVMGTLKGKGPKVADQLEPSTAAGVTLALCGTVCTAINGINMKKIWHNDREITKSMIFSVSRTIAACIFFPVWLIRDVPKIRDGSLGNPLDGQTALALALYSIVMVTQHLSSLSVLHVLSPVSHSVLNGLKRVVVIAVSCYIFGNSLSFTNWIGIGICTAAVIWYSRLKMAAPKKNEGYSAVEMTGGAIVGSDSDNGNETIASRRNPPSPETSDNDSPEGQLERLDKIVNKRVRRFVIASPFLLYLVAWECVVWRRKRFYVKQRKNFTGDTPFYGKAWGMETDYLLELALNDGDLIVVCYDPEALHWPVAMGFYLKTLLLGRAVGEGWNRIGIVCRKGSETWVHFAEGPELYGEVLADYRVSYVAVRKLQFADEVRAGLPGVIRAVREEQLTNSLPYTDVWRRWNDMWHRRGGPESLGDDPVVKQIAKELDKSHKRHDLREMIREMEEVIDITDSPAAKAKLEETLKASVDRAEKELIEIGHEDDCGLMKGSLGHDAGFVGRVFQRLGLLPSNINLRLMTPNDFMRMMRLRAQDGEPPTGSDLGKAYFVREANYEFFADYTLKNFKIEWENLKVDDRNYSSKNSSADSSCYDLLLTKIHRCSEDRKYSLVCRLLMSQTGHSLPSQSMAMVSDLPYELKGVQTCDLIRYWPLKRHSRTSHECDLHTKSRPVKSLDMFISHTWSTPPYVKFGCLALRCNTMWAFVLALVTGVTMQSLEMPVAFIFVAMWLALLVGYAFGGYLCFDRRTIFYDQFCIHQSNERKKLEGIRNIGNYLARSDKLVIFWSADYNERLWCIFELACFLRTDASRNVEIWPLLILENRVRIMSLQQLYWALRIAVGGSGLVPGWIVDLLFSLYTGYFCLFIDGKPRLKLQRDLTTISAKTLHCYLPADRVMIMEHINRLYGDFETFRESAKALFAHLFSQWGANEYSLRITLVTAFPMICATMLTGRMITGIVVTALRILLHIIFYCIYGTGAVLGCCSMGARNVCRFGCFCMSVLHSLVLTKVWKFEDSFTSKPGLGICFVAVMVQMMVILFLKKILLLLTQRPHRYVDHMCEWLL</sequence>